<name>E2BF84_HARSA</name>
<dbReference type="GO" id="GO:0019136">
    <property type="term" value="F:deoxynucleoside kinase activity"/>
    <property type="evidence" value="ECO:0007669"/>
    <property type="project" value="TreeGrafter"/>
</dbReference>
<dbReference type="InterPro" id="IPR031314">
    <property type="entry name" value="DNK_dom"/>
</dbReference>
<dbReference type="Gene3D" id="3.40.50.300">
    <property type="entry name" value="P-loop containing nucleotide triphosphate hydrolases"/>
    <property type="match status" value="1"/>
</dbReference>
<proteinExistence type="predicted"/>
<dbReference type="OrthoDB" id="567086at2759"/>
<dbReference type="Pfam" id="PF01712">
    <property type="entry name" value="dNK"/>
    <property type="match status" value="1"/>
</dbReference>
<accession>E2BF84</accession>
<dbReference type="EMBL" id="GL447953">
    <property type="protein sequence ID" value="EFN85646.1"/>
    <property type="molecule type" value="Genomic_DNA"/>
</dbReference>
<dbReference type="InParanoid" id="E2BF84"/>
<dbReference type="STRING" id="610380.E2BF84"/>
<evidence type="ECO:0000313" key="2">
    <source>
        <dbReference type="EMBL" id="EFN85646.1"/>
    </source>
</evidence>
<protein>
    <submittedName>
        <fullName evidence="2">Deoxynucleoside kinase</fullName>
    </submittedName>
</protein>
<dbReference type="PANTHER" id="PTHR10513">
    <property type="entry name" value="DEOXYNUCLEOSIDE KINASE"/>
    <property type="match status" value="1"/>
</dbReference>
<dbReference type="InterPro" id="IPR050566">
    <property type="entry name" value="Deoxyribonucleoside_kinase"/>
</dbReference>
<evidence type="ECO:0000313" key="3">
    <source>
        <dbReference type="Proteomes" id="UP000008237"/>
    </source>
</evidence>
<organism evidence="3">
    <name type="scientific">Harpegnathos saltator</name>
    <name type="common">Jerdon's jumping ant</name>
    <dbReference type="NCBI Taxonomy" id="610380"/>
    <lineage>
        <taxon>Eukaryota</taxon>
        <taxon>Metazoa</taxon>
        <taxon>Ecdysozoa</taxon>
        <taxon>Arthropoda</taxon>
        <taxon>Hexapoda</taxon>
        <taxon>Insecta</taxon>
        <taxon>Pterygota</taxon>
        <taxon>Neoptera</taxon>
        <taxon>Endopterygota</taxon>
        <taxon>Hymenoptera</taxon>
        <taxon>Apocrita</taxon>
        <taxon>Aculeata</taxon>
        <taxon>Formicoidea</taxon>
        <taxon>Formicidae</taxon>
        <taxon>Ponerinae</taxon>
        <taxon>Ponerini</taxon>
        <taxon>Harpegnathos</taxon>
    </lineage>
</organism>
<dbReference type="Proteomes" id="UP000008237">
    <property type="component" value="Unassembled WGS sequence"/>
</dbReference>
<reference evidence="2 3" key="1">
    <citation type="journal article" date="2010" name="Science">
        <title>Genomic comparison of the ants Camponotus floridanus and Harpegnathos saltator.</title>
        <authorList>
            <person name="Bonasio R."/>
            <person name="Zhang G."/>
            <person name="Ye C."/>
            <person name="Mutti N.S."/>
            <person name="Fang X."/>
            <person name="Qin N."/>
            <person name="Donahue G."/>
            <person name="Yang P."/>
            <person name="Li Q."/>
            <person name="Li C."/>
            <person name="Zhang P."/>
            <person name="Huang Z."/>
            <person name="Berger S.L."/>
            <person name="Reinberg D."/>
            <person name="Wang J."/>
            <person name="Liebig J."/>
        </authorList>
    </citation>
    <scope>NUCLEOTIDE SEQUENCE [LARGE SCALE GENOMIC DNA]</scope>
    <source>
        <strain evidence="2 3">R22 G/1</strain>
    </source>
</reference>
<sequence length="148" mass="17460">MCFVENLKRNNLLSNTEVSILEEWYNWSMKSAKIETDLIVYLKTTPEIVYERMKKRGRKEENTVSLEYLKQIHQLHDEWLYHQTLKPVPAPIITINGDRELHEMVEEFEKCKNQIFNRIVNDNDASNMMITTVPTNCIIPEIKAGMSD</sequence>
<dbReference type="PANTHER" id="PTHR10513:SF24">
    <property type="entry name" value="THYMIDINE KINASE 2, MITOCHONDRIAL"/>
    <property type="match status" value="1"/>
</dbReference>
<dbReference type="GO" id="GO:0005739">
    <property type="term" value="C:mitochondrion"/>
    <property type="evidence" value="ECO:0007669"/>
    <property type="project" value="TreeGrafter"/>
</dbReference>
<dbReference type="InterPro" id="IPR027417">
    <property type="entry name" value="P-loop_NTPase"/>
</dbReference>
<keyword evidence="2" id="KW-0808">Transferase</keyword>
<gene>
    <name evidence="2" type="ORF">EAI_10751</name>
</gene>
<keyword evidence="3" id="KW-1185">Reference proteome</keyword>
<evidence type="ECO:0000259" key="1">
    <source>
        <dbReference type="Pfam" id="PF01712"/>
    </source>
</evidence>
<keyword evidence="2" id="KW-0418">Kinase</keyword>
<dbReference type="SUPFAM" id="SSF52540">
    <property type="entry name" value="P-loop containing nucleoside triphosphate hydrolases"/>
    <property type="match status" value="1"/>
</dbReference>
<feature type="domain" description="Deoxynucleoside kinase" evidence="1">
    <location>
        <begin position="3"/>
        <end position="120"/>
    </location>
</feature>
<dbReference type="AlphaFoldDB" id="E2BF84"/>
<dbReference type="FunCoup" id="E2BF84">
    <property type="interactions" value="880"/>
</dbReference>